<dbReference type="GO" id="GO:0005198">
    <property type="term" value="F:structural molecule activity"/>
    <property type="evidence" value="ECO:0007669"/>
    <property type="project" value="UniProtKB-UniRule"/>
</dbReference>
<dbReference type="PANTHER" id="PTHR42792">
    <property type="entry name" value="FLAGELLIN"/>
    <property type="match status" value="1"/>
</dbReference>
<name>A0A0N0IA11_9GAMM</name>
<sequence length="522" mass="56652">MGTITLGFNPAVNQTVREMQNNNQALNKALTQLTTGNRINHAGDDAAGYTIGSNMHNKVRGMQRAIRNANDAISAFQVLGGSLKGLTTRVARLQELAIQAQSSFNNIGDITNINQEVKTLLRGINSEAQQSHFNGINLMQQAREFSVQIGDSANDTLTLEVQSMTTQSLKLEDIEFALFSEADRYYDQQVLHGVEIAGNHRTSVDPLLSGNATPLHDIDISAGWPGPRGTYDSSTGFDILIANALPAMSGELISLEQHSGPVVTDKIAIKHSLGNAYIMLDLATSVDNVGAIQVAITSTGIIDGATFNAQYHQAGAINSVDDLDRLVKPEIQRYVDTLPIADSHIKLLPSRIFPHLTLPAGASFRRLVNAEGQVEANTLLMVVKDPHTAEIKLYDVEVNSVMILPGSQRDVQLRVIGEHADKLTEYAPKNSADSWLVRLKQAYDHINEVSSSVGATITGLHQNIESLSTNIANTADAHTRIVKADILETYSSASRYKIQQQAIAQAMQMANSLTEIALQAMR</sequence>
<dbReference type="SUPFAM" id="SSF64518">
    <property type="entry name" value="Phase 1 flagellin"/>
    <property type="match status" value="1"/>
</dbReference>
<protein>
    <recommendedName>
        <fullName evidence="4">Flagellin</fullName>
    </recommendedName>
</protein>
<accession>A0A0N0IA11</accession>
<keyword evidence="7" id="KW-0969">Cilium</keyword>
<proteinExistence type="inferred from homology"/>
<comment type="function">
    <text evidence="4">Flagellin is the subunit protein which polymerizes to form the filaments of bacterial flagella.</text>
</comment>
<evidence type="ECO:0000256" key="1">
    <source>
        <dbReference type="ARBA" id="ARBA00005709"/>
    </source>
</evidence>
<evidence type="ECO:0000256" key="2">
    <source>
        <dbReference type="ARBA" id="ARBA00022525"/>
    </source>
</evidence>
<keyword evidence="7" id="KW-0282">Flagellum</keyword>
<dbReference type="InterPro" id="IPR001029">
    <property type="entry name" value="Flagellin_N"/>
</dbReference>
<dbReference type="Proteomes" id="UP000053226">
    <property type="component" value="Unassembled WGS sequence"/>
</dbReference>
<dbReference type="PRINTS" id="PR00207">
    <property type="entry name" value="FLAGELLIN"/>
</dbReference>
<feature type="domain" description="Flagellin C-terminal" evidence="6">
    <location>
        <begin position="440"/>
        <end position="513"/>
    </location>
</feature>
<keyword evidence="2 4" id="KW-0964">Secreted</keyword>
<comment type="caution">
    <text evidence="7">The sequence shown here is derived from an EMBL/GenBank/DDBJ whole genome shotgun (WGS) entry which is preliminary data.</text>
</comment>
<keyword evidence="7" id="KW-0966">Cell projection</keyword>
<dbReference type="OrthoDB" id="9796789at2"/>
<keyword evidence="8" id="KW-1185">Reference proteome</keyword>
<feature type="domain" description="Flagellin N-terminal" evidence="5">
    <location>
        <begin position="11"/>
        <end position="141"/>
    </location>
</feature>
<dbReference type="Pfam" id="PF00669">
    <property type="entry name" value="Flagellin_N"/>
    <property type="match status" value="1"/>
</dbReference>
<keyword evidence="3 4" id="KW-0975">Bacterial flagellum</keyword>
<dbReference type="Pfam" id="PF00700">
    <property type="entry name" value="Flagellin_C"/>
    <property type="match status" value="1"/>
</dbReference>
<comment type="similarity">
    <text evidence="1 4">Belongs to the bacterial flagellin family.</text>
</comment>
<evidence type="ECO:0000256" key="4">
    <source>
        <dbReference type="RuleBase" id="RU362073"/>
    </source>
</evidence>
<dbReference type="AlphaFoldDB" id="A0A0N0IA11"/>
<dbReference type="Gene3D" id="1.20.1330.10">
    <property type="entry name" value="f41 fragment of flagellin, N-terminal domain"/>
    <property type="match status" value="2"/>
</dbReference>
<dbReference type="GO" id="GO:0005576">
    <property type="term" value="C:extracellular region"/>
    <property type="evidence" value="ECO:0007669"/>
    <property type="project" value="UniProtKB-SubCell"/>
</dbReference>
<dbReference type="PANTHER" id="PTHR42792:SF2">
    <property type="entry name" value="FLAGELLIN"/>
    <property type="match status" value="1"/>
</dbReference>
<dbReference type="GO" id="GO:0009288">
    <property type="term" value="C:bacterial-type flagellum"/>
    <property type="evidence" value="ECO:0007669"/>
    <property type="project" value="UniProtKB-SubCell"/>
</dbReference>
<evidence type="ECO:0000313" key="7">
    <source>
        <dbReference type="EMBL" id="KPD02311.1"/>
    </source>
</evidence>
<evidence type="ECO:0000259" key="6">
    <source>
        <dbReference type="Pfam" id="PF00700"/>
    </source>
</evidence>
<dbReference type="RefSeq" id="WP_053908736.1">
    <property type="nucleotide sequence ID" value="NZ_CAWMUS010000022.1"/>
</dbReference>
<reference evidence="7 8" key="1">
    <citation type="submission" date="2015-07" db="EMBL/GenBank/DDBJ databases">
        <title>ATOL: Assembling a taxonomically balanced genome-scale reconstruction of the evolutionary history of the Enterobacteriaceae.</title>
        <authorList>
            <person name="Plunkett G.III."/>
            <person name="Neeno-Eckwall E.C."/>
            <person name="Glasner J.D."/>
            <person name="Perna N.T."/>
        </authorList>
    </citation>
    <scope>NUCLEOTIDE SEQUENCE [LARGE SCALE GENOMIC DNA]</scope>
    <source>
        <strain evidence="7 8">ATCC 35017</strain>
    </source>
</reference>
<gene>
    <name evidence="7" type="ORF">M992_2314</name>
</gene>
<evidence type="ECO:0000259" key="5">
    <source>
        <dbReference type="Pfam" id="PF00669"/>
    </source>
</evidence>
<dbReference type="InterPro" id="IPR001492">
    <property type="entry name" value="Flagellin"/>
</dbReference>
<comment type="subcellular location">
    <subcellularLocation>
        <location evidence="4">Secreted</location>
    </subcellularLocation>
    <subcellularLocation>
        <location evidence="4">Bacterial flagellum</location>
    </subcellularLocation>
</comment>
<evidence type="ECO:0000256" key="3">
    <source>
        <dbReference type="ARBA" id="ARBA00023143"/>
    </source>
</evidence>
<dbReference type="InterPro" id="IPR046358">
    <property type="entry name" value="Flagellin_C"/>
</dbReference>
<evidence type="ECO:0000313" key="8">
    <source>
        <dbReference type="Proteomes" id="UP000053226"/>
    </source>
</evidence>
<organism evidence="7 8">
    <name type="scientific">Moellerella wisconsensis ATCC 35017</name>
    <dbReference type="NCBI Taxonomy" id="1354267"/>
    <lineage>
        <taxon>Bacteria</taxon>
        <taxon>Pseudomonadati</taxon>
        <taxon>Pseudomonadota</taxon>
        <taxon>Gammaproteobacteria</taxon>
        <taxon>Enterobacterales</taxon>
        <taxon>Morganellaceae</taxon>
        <taxon>Moellerella</taxon>
    </lineage>
</organism>
<dbReference type="EMBL" id="LGAA01000022">
    <property type="protein sequence ID" value="KPD02311.1"/>
    <property type="molecule type" value="Genomic_DNA"/>
</dbReference>